<protein>
    <submittedName>
        <fullName evidence="1">Uncharacterized protein</fullName>
    </submittedName>
</protein>
<evidence type="ECO:0000313" key="1">
    <source>
        <dbReference type="EMBL" id="KAH7865490.1"/>
    </source>
</evidence>
<proteinExistence type="predicted"/>
<organism evidence="1 2">
    <name type="scientific">Vaccinium darrowii</name>
    <dbReference type="NCBI Taxonomy" id="229202"/>
    <lineage>
        <taxon>Eukaryota</taxon>
        <taxon>Viridiplantae</taxon>
        <taxon>Streptophyta</taxon>
        <taxon>Embryophyta</taxon>
        <taxon>Tracheophyta</taxon>
        <taxon>Spermatophyta</taxon>
        <taxon>Magnoliopsida</taxon>
        <taxon>eudicotyledons</taxon>
        <taxon>Gunneridae</taxon>
        <taxon>Pentapetalae</taxon>
        <taxon>asterids</taxon>
        <taxon>Ericales</taxon>
        <taxon>Ericaceae</taxon>
        <taxon>Vaccinioideae</taxon>
        <taxon>Vaccinieae</taxon>
        <taxon>Vaccinium</taxon>
    </lineage>
</organism>
<keyword evidence="2" id="KW-1185">Reference proteome</keyword>
<reference evidence="1 2" key="1">
    <citation type="journal article" date="2021" name="Hortic Res">
        <title>High-quality reference genome and annotation aids understanding of berry development for evergreen blueberry (Vaccinium darrowii).</title>
        <authorList>
            <person name="Yu J."/>
            <person name="Hulse-Kemp A.M."/>
            <person name="Babiker E."/>
            <person name="Staton M."/>
        </authorList>
    </citation>
    <scope>NUCLEOTIDE SEQUENCE [LARGE SCALE GENOMIC DNA]</scope>
    <source>
        <strain evidence="2">cv. NJ 8807/NJ 8810</strain>
        <tissue evidence="1">Young leaf</tissue>
    </source>
</reference>
<comment type="caution">
    <text evidence="1">The sequence shown here is derived from an EMBL/GenBank/DDBJ whole genome shotgun (WGS) entry which is preliminary data.</text>
</comment>
<dbReference type="EMBL" id="CM037159">
    <property type="protein sequence ID" value="KAH7865490.1"/>
    <property type="molecule type" value="Genomic_DNA"/>
</dbReference>
<sequence length="132" mass="15303">MHKSYNKLHKYNRRKKGKYREEKKKDRGVLTLEEGKVEMKEGERGSSSLMRHMYAISGSISSLDIILYIGKRLKSFTASAKRSKSLSPSPPTQGAEDDEHKTRRRQSCWGTRVTREGGEERSHRCWEWDGGE</sequence>
<gene>
    <name evidence="1" type="ORF">Vadar_007325</name>
</gene>
<dbReference type="Proteomes" id="UP000828048">
    <property type="component" value="Chromosome 9"/>
</dbReference>
<name>A0ACB7ZK42_9ERIC</name>
<evidence type="ECO:0000313" key="2">
    <source>
        <dbReference type="Proteomes" id="UP000828048"/>
    </source>
</evidence>
<accession>A0ACB7ZK42</accession>